<evidence type="ECO:0000256" key="2">
    <source>
        <dbReference type="SAM" id="Phobius"/>
    </source>
</evidence>
<name>A0A6M5UHK8_9MICO</name>
<keyword evidence="2" id="KW-0472">Membrane</keyword>
<feature type="chain" id="PRO_5027036395" description="Right handed beta helix domain-containing protein" evidence="3">
    <location>
        <begin position="19"/>
        <end position="1172"/>
    </location>
</feature>
<keyword evidence="2" id="KW-0812">Transmembrane</keyword>
<dbReference type="PANTHER" id="PTHR36721:SF1">
    <property type="entry name" value="OS04G0446401 PROTEIN"/>
    <property type="match status" value="1"/>
</dbReference>
<feature type="region of interest" description="Disordered" evidence="1">
    <location>
        <begin position="798"/>
        <end position="824"/>
    </location>
</feature>
<gene>
    <name evidence="5" type="ORF">FIC82_019560</name>
</gene>
<dbReference type="InterPro" id="IPR011050">
    <property type="entry name" value="Pectin_lyase_fold/virulence"/>
</dbReference>
<protein>
    <recommendedName>
        <fullName evidence="4">Right handed beta helix domain-containing protein</fullName>
    </recommendedName>
</protein>
<accession>A0A6M5UHK8</accession>
<keyword evidence="6" id="KW-1185">Reference proteome</keyword>
<dbReference type="KEGG" id="cprt:FIC82_019560"/>
<dbReference type="PANTHER" id="PTHR36721">
    <property type="entry name" value="PROLINE-RICH FAMILY PROTEIN"/>
    <property type="match status" value="1"/>
</dbReference>
<dbReference type="RefSeq" id="WP_171445721.1">
    <property type="nucleotide sequence ID" value="NZ_CP052757.1"/>
</dbReference>
<dbReference type="InterPro" id="IPR039448">
    <property type="entry name" value="Beta_helix"/>
</dbReference>
<keyword evidence="2" id="KW-1133">Transmembrane helix</keyword>
<feature type="compositionally biased region" description="Polar residues" evidence="1">
    <location>
        <begin position="73"/>
        <end position="93"/>
    </location>
</feature>
<dbReference type="SUPFAM" id="SSF51126">
    <property type="entry name" value="Pectin lyase-like"/>
    <property type="match status" value="2"/>
</dbReference>
<evidence type="ECO:0000256" key="3">
    <source>
        <dbReference type="SAM" id="SignalP"/>
    </source>
</evidence>
<sequence>MVLVLVASWVLTGTGAWGADDVGSAEPPTEQSAVGPDVLPDEPAPAVDDAATPPTDPAVTTDEPSPAPADTQAPATESAATPSDPQASAAESSVPTADVPVTAPAAEPVPVGPADVAVLADPIVVNPANNVPIAWVGGDTQPPTLVTLQAALNAAAAGDTVHVVEGTFTFTGTLTVPRAVTVTSATPSQIVALWAVTGGGLTTTNLTLSPNLPNRSVVTVAGTGAVLTGLTITNPAALTSIIGINLAGTTGVTITGLTVTATTGVVTAINAASATGVTIRGSTITGAARAYAQTAAQTGAGVLMTDVTVTGATANAVNTGATTGATFTRVTISGTGIANRTVAAIDLQASTGVVIASVNLAGYPVGVSTALTTTGLGPVITGSTVTTTPVGAAATFGITTGATTGARIEDTTVTGNSIRNSVGLDLSGSTGVVVSRIVVRDFGYGVRTLGATTGVGMVATDVTVTGAIDGGVSIGSTAGAVLTDVHVTGTMFGSSVGIDLSVSQGATVVRPVTDAFVTGIMSRTDGTLRKDIPGATITDAVLSGSNGISLNNNGGATITNATIDATGSGVYGRYLSDLTIDTIAITGHAGSSYQNGTNGVRTYFSEGVTVTDAVITGGSTGIYLDVTYDAILTRLTVSAETWYGIYSESATGLELRDSTFTGNVGIANLTINPTESSAEDLTQISRDVVFADNEFTDNVTGIYLPLGFRGFTFERNVVTGTNTYVVQITPAHDVVVRDNDIAFTAADPAFDAAVRVVPYYSNLGETGSHSSSGLSVLNNRFTGTGPFVQIGSLDDLDFGEIGTPGPTPPPEPEPAPESEPDPAPAALAPAVLALVDPPPLGSTSAAWRATTDTAQVVGNVFPADSTAIRTFGNAIVGDDTDTTADYESDVAGALVAVDARDQGDPNDWGSPCRATGIVDGVVVYAGGGARVDQVAAAPALHPRNCIDLTVTEAFGPAGAGPFATGDEVTWTLVPHNDGPLAAPAGWTVTQLLPDGVELVSFTGAGYSFAGLLATADSDLPVGADGPVLTVVVRITEVVDVDTQARNVAYVAPLVEPDATDLDGDGFEDVIAELANPLVVPTLATDTSASPTNNDTEGVWTVAANEVPPTPTPSPTPPTPTSVVTPSTPTGPPASAEHMAATGADVGLLAALACVGIVLGAAGYVLARRRQVA</sequence>
<evidence type="ECO:0000256" key="1">
    <source>
        <dbReference type="SAM" id="MobiDB-lite"/>
    </source>
</evidence>
<dbReference type="Gene3D" id="2.160.20.10">
    <property type="entry name" value="Single-stranded right-handed beta-helix, Pectin lyase-like"/>
    <property type="match status" value="3"/>
</dbReference>
<evidence type="ECO:0000313" key="5">
    <source>
        <dbReference type="EMBL" id="QJW38036.1"/>
    </source>
</evidence>
<feature type="compositionally biased region" description="Pro residues" evidence="1">
    <location>
        <begin position="1107"/>
        <end position="1119"/>
    </location>
</feature>
<dbReference type="AlphaFoldDB" id="A0A6M5UHK8"/>
<proteinExistence type="predicted"/>
<dbReference type="Proteomes" id="UP000451354">
    <property type="component" value="Chromosome"/>
</dbReference>
<evidence type="ECO:0000313" key="6">
    <source>
        <dbReference type="Proteomes" id="UP000451354"/>
    </source>
</evidence>
<dbReference type="InterPro" id="IPR012334">
    <property type="entry name" value="Pectin_lyas_fold"/>
</dbReference>
<keyword evidence="3" id="KW-0732">Signal</keyword>
<feature type="signal peptide" evidence="3">
    <location>
        <begin position="1"/>
        <end position="18"/>
    </location>
</feature>
<feature type="region of interest" description="Disordered" evidence="1">
    <location>
        <begin position="1104"/>
        <end position="1137"/>
    </location>
</feature>
<feature type="compositionally biased region" description="Low complexity" evidence="1">
    <location>
        <begin position="44"/>
        <end position="64"/>
    </location>
</feature>
<dbReference type="InterPro" id="IPR006626">
    <property type="entry name" value="PbH1"/>
</dbReference>
<feature type="transmembrane region" description="Helical" evidence="2">
    <location>
        <begin position="1145"/>
        <end position="1166"/>
    </location>
</feature>
<organism evidence="5 6">
    <name type="scientific">Cellulosimicrobium protaetiae</name>
    <dbReference type="NCBI Taxonomy" id="2587808"/>
    <lineage>
        <taxon>Bacteria</taxon>
        <taxon>Bacillati</taxon>
        <taxon>Actinomycetota</taxon>
        <taxon>Actinomycetes</taxon>
        <taxon>Micrococcales</taxon>
        <taxon>Promicromonosporaceae</taxon>
        <taxon>Cellulosimicrobium</taxon>
    </lineage>
</organism>
<dbReference type="EMBL" id="CP052757">
    <property type="protein sequence ID" value="QJW38036.1"/>
    <property type="molecule type" value="Genomic_DNA"/>
</dbReference>
<reference evidence="6" key="1">
    <citation type="journal article" date="2022" name="Int. J. Syst. Evol. Microbiol.">
        <title>Cellulosimicrobium protaetiae sp. nov., isolated from the gut of the larva of Protaetia brevitarsis seulensis.</title>
        <authorList>
            <person name="Le Han H."/>
            <person name="Nguyen T.T.H."/>
            <person name="Li Z."/>
            <person name="Shin N.R."/>
            <person name="Kim S.G."/>
        </authorList>
    </citation>
    <scope>NUCLEOTIDE SEQUENCE [LARGE SCALE GENOMIC DNA]</scope>
    <source>
        <strain evidence="6">BI34</strain>
    </source>
</reference>
<feature type="region of interest" description="Disordered" evidence="1">
    <location>
        <begin position="15"/>
        <end position="97"/>
    </location>
</feature>
<feature type="domain" description="Right handed beta helix" evidence="4">
    <location>
        <begin position="535"/>
        <end position="668"/>
    </location>
</feature>
<dbReference type="SMART" id="SM00710">
    <property type="entry name" value="PbH1"/>
    <property type="match status" value="16"/>
</dbReference>
<dbReference type="Pfam" id="PF13229">
    <property type="entry name" value="Beta_helix"/>
    <property type="match status" value="1"/>
</dbReference>
<evidence type="ECO:0000259" key="4">
    <source>
        <dbReference type="Pfam" id="PF13229"/>
    </source>
</evidence>